<keyword evidence="3" id="KW-1185">Reference proteome</keyword>
<name>A0ABQ9I474_9NEOP</name>
<proteinExistence type="predicted"/>
<dbReference type="EMBL" id="JARBHB010000003">
    <property type="protein sequence ID" value="KAJ8890738.1"/>
    <property type="molecule type" value="Genomic_DNA"/>
</dbReference>
<evidence type="ECO:0000313" key="3">
    <source>
        <dbReference type="Proteomes" id="UP001159363"/>
    </source>
</evidence>
<protein>
    <submittedName>
        <fullName evidence="2">Uncharacterized protein</fullName>
    </submittedName>
</protein>
<feature type="region of interest" description="Disordered" evidence="1">
    <location>
        <begin position="142"/>
        <end position="178"/>
    </location>
</feature>
<reference evidence="2 3" key="1">
    <citation type="submission" date="2023-02" db="EMBL/GenBank/DDBJ databases">
        <title>LHISI_Scaffold_Assembly.</title>
        <authorList>
            <person name="Stuart O.P."/>
            <person name="Cleave R."/>
            <person name="Magrath M.J.L."/>
            <person name="Mikheyev A.S."/>
        </authorList>
    </citation>
    <scope>NUCLEOTIDE SEQUENCE [LARGE SCALE GENOMIC DNA]</scope>
    <source>
        <strain evidence="2">Daus_M_001</strain>
        <tissue evidence="2">Leg muscle</tissue>
    </source>
</reference>
<sequence length="388" mass="43769">MPHTPNRSWMWWRSGWSTRLPYRRIGFDSPFGVAPGFTHVGIVPDDAAGRRFFSGISLFPLTSIQPLLHIHFSSPSSGVNNAISGDARNLFTHRPTILPTIGGWASRRQHRGHLRRSKLLREEEIEEGNGKEPAMVFVKHPSRHSTGETSGNHRKPKSGWLDQESNPGPPECESRSENCHPVGYCKDQRTAIQLDNEQFERKNTTQRMVRKQTATECGKRKENVHRVCISSVARNENKELSSPLMRWERESGKGGGWWWGLGGQASRLVSGLRFCRVVLCLSGLCDSRQTRGDQLSWSNTEWLVIYPKQLMQVRVRFAIPPWIGLQFPELIERAWVVTSRSWSPASRDLHGSAGPSVEVNSVRLATVQLLSRTCVGCDVTSRSWSPAS</sequence>
<organism evidence="2 3">
    <name type="scientific">Dryococelus australis</name>
    <dbReference type="NCBI Taxonomy" id="614101"/>
    <lineage>
        <taxon>Eukaryota</taxon>
        <taxon>Metazoa</taxon>
        <taxon>Ecdysozoa</taxon>
        <taxon>Arthropoda</taxon>
        <taxon>Hexapoda</taxon>
        <taxon>Insecta</taxon>
        <taxon>Pterygota</taxon>
        <taxon>Neoptera</taxon>
        <taxon>Polyneoptera</taxon>
        <taxon>Phasmatodea</taxon>
        <taxon>Verophasmatodea</taxon>
        <taxon>Anareolatae</taxon>
        <taxon>Phasmatidae</taxon>
        <taxon>Eurycanthinae</taxon>
        <taxon>Dryococelus</taxon>
    </lineage>
</organism>
<evidence type="ECO:0000256" key="1">
    <source>
        <dbReference type="SAM" id="MobiDB-lite"/>
    </source>
</evidence>
<evidence type="ECO:0000313" key="2">
    <source>
        <dbReference type="EMBL" id="KAJ8890738.1"/>
    </source>
</evidence>
<comment type="caution">
    <text evidence="2">The sequence shown here is derived from an EMBL/GenBank/DDBJ whole genome shotgun (WGS) entry which is preliminary data.</text>
</comment>
<accession>A0ABQ9I474</accession>
<gene>
    <name evidence="2" type="ORF">PR048_010247</name>
</gene>
<dbReference type="Proteomes" id="UP001159363">
    <property type="component" value="Chromosome 3"/>
</dbReference>